<comment type="caution">
    <text evidence="3">The sequence shown here is derived from an EMBL/GenBank/DDBJ whole genome shotgun (WGS) entry which is preliminary data.</text>
</comment>
<dbReference type="RefSeq" id="WP_184297456.1">
    <property type="nucleotide sequence ID" value="NZ_JACHLP010000002.1"/>
</dbReference>
<accession>A0A840L7S0</accession>
<keyword evidence="2" id="KW-1277">Toxin-antitoxin system</keyword>
<organism evidence="3 4">
    <name type="scientific">Roseateles oligotrophus</name>
    <dbReference type="NCBI Taxonomy" id="1769250"/>
    <lineage>
        <taxon>Bacteria</taxon>
        <taxon>Pseudomonadati</taxon>
        <taxon>Pseudomonadota</taxon>
        <taxon>Betaproteobacteria</taxon>
        <taxon>Burkholderiales</taxon>
        <taxon>Sphaerotilaceae</taxon>
        <taxon>Roseateles</taxon>
    </lineage>
</organism>
<evidence type="ECO:0000256" key="1">
    <source>
        <dbReference type="ARBA" id="ARBA00006226"/>
    </source>
</evidence>
<dbReference type="InterPro" id="IPR051803">
    <property type="entry name" value="TA_system_RelE-like_toxin"/>
</dbReference>
<gene>
    <name evidence="3" type="ORF">HNP55_001328</name>
</gene>
<sequence>MKAKPLVPRALARQDVDQAIAYYLAEHAPQAALGFVDALEAAYAHIANSPAAGSPRYAQELDIPGLRSWLLTRYPFRVFYLERPASIDIWRVLHTRRDIPSSLQESESE</sequence>
<keyword evidence="4" id="KW-1185">Reference proteome</keyword>
<dbReference type="EMBL" id="JACHLP010000002">
    <property type="protein sequence ID" value="MBB4842813.1"/>
    <property type="molecule type" value="Genomic_DNA"/>
</dbReference>
<name>A0A840L7S0_9BURK</name>
<dbReference type="AlphaFoldDB" id="A0A840L7S0"/>
<evidence type="ECO:0000313" key="4">
    <source>
        <dbReference type="Proteomes" id="UP000562027"/>
    </source>
</evidence>
<proteinExistence type="inferred from homology"/>
<dbReference type="Pfam" id="PF05016">
    <property type="entry name" value="ParE_toxin"/>
    <property type="match status" value="1"/>
</dbReference>
<dbReference type="Proteomes" id="UP000562027">
    <property type="component" value="Unassembled WGS sequence"/>
</dbReference>
<protein>
    <submittedName>
        <fullName evidence="3">Toxin ParE1/3/4</fullName>
    </submittedName>
</protein>
<evidence type="ECO:0000313" key="3">
    <source>
        <dbReference type="EMBL" id="MBB4842813.1"/>
    </source>
</evidence>
<dbReference type="PANTHER" id="PTHR33755">
    <property type="entry name" value="TOXIN PARE1-RELATED"/>
    <property type="match status" value="1"/>
</dbReference>
<dbReference type="PANTHER" id="PTHR33755:SF8">
    <property type="entry name" value="TOXIN PARE2"/>
    <property type="match status" value="1"/>
</dbReference>
<dbReference type="Gene3D" id="3.30.2310.20">
    <property type="entry name" value="RelE-like"/>
    <property type="match status" value="1"/>
</dbReference>
<comment type="similarity">
    <text evidence="1">Belongs to the RelE toxin family.</text>
</comment>
<dbReference type="InterPro" id="IPR007712">
    <property type="entry name" value="RelE/ParE_toxin"/>
</dbReference>
<reference evidence="3 4" key="1">
    <citation type="submission" date="2020-08" db="EMBL/GenBank/DDBJ databases">
        <title>Functional genomics of gut bacteria from endangered species of beetles.</title>
        <authorList>
            <person name="Carlos-Shanley C."/>
        </authorList>
    </citation>
    <scope>NUCLEOTIDE SEQUENCE [LARGE SCALE GENOMIC DNA]</scope>
    <source>
        <strain evidence="3 4">S00239</strain>
    </source>
</reference>
<dbReference type="InterPro" id="IPR035093">
    <property type="entry name" value="RelE/ParE_toxin_dom_sf"/>
</dbReference>
<evidence type="ECO:0000256" key="2">
    <source>
        <dbReference type="ARBA" id="ARBA00022649"/>
    </source>
</evidence>